<dbReference type="SUPFAM" id="SSF52833">
    <property type="entry name" value="Thioredoxin-like"/>
    <property type="match status" value="1"/>
</dbReference>
<dbReference type="PANTHER" id="PTHR10681:SF128">
    <property type="entry name" value="THIOREDOXIN-DEPENDENT PEROXIDE REDUCTASE, MITOCHONDRIAL"/>
    <property type="match status" value="1"/>
</dbReference>
<comment type="function">
    <text evidence="4">Thiol-specific peroxidase that catalyzes the reduction of hydrogen peroxide and organic hydroperoxides to water and alcohols, respectively. Plays a role in cell protection against oxidative stress by detoxifying peroxides.</text>
</comment>
<evidence type="ECO:0000259" key="6">
    <source>
        <dbReference type="PROSITE" id="PS51352"/>
    </source>
</evidence>
<name>A0A243WFG7_9BACT</name>
<accession>A0A243WFG7</accession>
<dbReference type="Gene3D" id="3.40.30.10">
    <property type="entry name" value="Glutaredoxin"/>
    <property type="match status" value="1"/>
</dbReference>
<evidence type="ECO:0000313" key="8">
    <source>
        <dbReference type="Proteomes" id="UP000194873"/>
    </source>
</evidence>
<evidence type="ECO:0000313" key="7">
    <source>
        <dbReference type="EMBL" id="OUJ74483.1"/>
    </source>
</evidence>
<dbReference type="GO" id="GO:0005829">
    <property type="term" value="C:cytosol"/>
    <property type="evidence" value="ECO:0007669"/>
    <property type="project" value="TreeGrafter"/>
</dbReference>
<dbReference type="InterPro" id="IPR050217">
    <property type="entry name" value="Peroxiredoxin"/>
</dbReference>
<dbReference type="PIRSF" id="PIRSF000239">
    <property type="entry name" value="AHPC"/>
    <property type="match status" value="1"/>
</dbReference>
<organism evidence="7 8">
    <name type="scientific">Hymenobacter crusticola</name>
    <dbReference type="NCBI Taxonomy" id="1770526"/>
    <lineage>
        <taxon>Bacteria</taxon>
        <taxon>Pseudomonadati</taxon>
        <taxon>Bacteroidota</taxon>
        <taxon>Cytophagia</taxon>
        <taxon>Cytophagales</taxon>
        <taxon>Hymenobacteraceae</taxon>
        <taxon>Hymenobacter</taxon>
    </lineage>
</organism>
<dbReference type="InterPro" id="IPR019479">
    <property type="entry name" value="Peroxiredoxin_C"/>
</dbReference>
<dbReference type="InterPro" id="IPR036249">
    <property type="entry name" value="Thioredoxin-like_sf"/>
</dbReference>
<dbReference type="CDD" id="cd03015">
    <property type="entry name" value="PRX_Typ2cys"/>
    <property type="match status" value="1"/>
</dbReference>
<dbReference type="AlphaFoldDB" id="A0A243WFG7"/>
<dbReference type="GO" id="GO:0045454">
    <property type="term" value="P:cell redox homeostasis"/>
    <property type="evidence" value="ECO:0007669"/>
    <property type="project" value="TreeGrafter"/>
</dbReference>
<evidence type="ECO:0000256" key="4">
    <source>
        <dbReference type="ARBA" id="ARBA00037420"/>
    </source>
</evidence>
<evidence type="ECO:0000256" key="5">
    <source>
        <dbReference type="PIRSR" id="PIRSR000239-1"/>
    </source>
</evidence>
<sequence>MAVLVGKRAPSFRAKAVIDGHIEDEFSLDRYLGKKHVLFYFYPSDFSAICPTEVLAFQDRLAEFEAKNVAVVGCSTDSHNAHLAWYQIPRNQGGIAGVTYPLVADATKTISANYDVLGGHYDYNDAGEMVFVGSPVAYRGLFLIDKDGIVRHQVVNDRPLGRSIDEALRMVAALQFYETNGEACPVDWKEPTPQGALR</sequence>
<dbReference type="GO" id="GO:0042744">
    <property type="term" value="P:hydrogen peroxide catabolic process"/>
    <property type="evidence" value="ECO:0007669"/>
    <property type="project" value="TreeGrafter"/>
</dbReference>
<dbReference type="EMBL" id="MTSE01000003">
    <property type="protein sequence ID" value="OUJ74483.1"/>
    <property type="molecule type" value="Genomic_DNA"/>
</dbReference>
<dbReference type="PROSITE" id="PS51352">
    <property type="entry name" value="THIOREDOXIN_2"/>
    <property type="match status" value="1"/>
</dbReference>
<dbReference type="InterPro" id="IPR000866">
    <property type="entry name" value="AhpC/TSA"/>
</dbReference>
<feature type="active site" description="Cysteine sulfenic acid (-SOH) intermediate; for peroxidase activity" evidence="5">
    <location>
        <position position="50"/>
    </location>
</feature>
<dbReference type="InterPro" id="IPR024706">
    <property type="entry name" value="Peroxiredoxin_AhpC-typ"/>
</dbReference>
<proteinExistence type="inferred from homology"/>
<dbReference type="GO" id="GO:0006979">
    <property type="term" value="P:response to oxidative stress"/>
    <property type="evidence" value="ECO:0007669"/>
    <property type="project" value="TreeGrafter"/>
</dbReference>
<dbReference type="Proteomes" id="UP000194873">
    <property type="component" value="Unassembled WGS sequence"/>
</dbReference>
<evidence type="ECO:0000256" key="1">
    <source>
        <dbReference type="ARBA" id="ARBA00009796"/>
    </source>
</evidence>
<protein>
    <recommendedName>
        <fullName evidence="3">Thioredoxin peroxidase</fullName>
    </recommendedName>
</protein>
<reference evidence="7 8" key="1">
    <citation type="submission" date="2017-01" db="EMBL/GenBank/DDBJ databases">
        <title>A new Hymenobacter.</title>
        <authorList>
            <person name="Liang Y."/>
            <person name="Feng F."/>
        </authorList>
    </citation>
    <scope>NUCLEOTIDE SEQUENCE [LARGE SCALE GENOMIC DNA]</scope>
    <source>
        <strain evidence="7">MIMBbqt21</strain>
    </source>
</reference>
<dbReference type="Pfam" id="PF10417">
    <property type="entry name" value="1-cysPrx_C"/>
    <property type="match status" value="1"/>
</dbReference>
<keyword evidence="8" id="KW-1185">Reference proteome</keyword>
<comment type="caution">
    <text evidence="7">The sequence shown here is derived from an EMBL/GenBank/DDBJ whole genome shotgun (WGS) entry which is preliminary data.</text>
</comment>
<evidence type="ECO:0000256" key="2">
    <source>
        <dbReference type="ARBA" id="ARBA00023002"/>
    </source>
</evidence>
<gene>
    <name evidence="7" type="ORF">BXP70_06780</name>
</gene>
<dbReference type="GO" id="GO:0033554">
    <property type="term" value="P:cellular response to stress"/>
    <property type="evidence" value="ECO:0007669"/>
    <property type="project" value="TreeGrafter"/>
</dbReference>
<dbReference type="GO" id="GO:0008379">
    <property type="term" value="F:thioredoxin peroxidase activity"/>
    <property type="evidence" value="ECO:0007669"/>
    <property type="project" value="TreeGrafter"/>
</dbReference>
<evidence type="ECO:0000256" key="3">
    <source>
        <dbReference type="ARBA" id="ARBA00032824"/>
    </source>
</evidence>
<keyword evidence="2" id="KW-0560">Oxidoreductase</keyword>
<comment type="similarity">
    <text evidence="1">Belongs to the peroxiredoxin family. AhpC/Prx1 subfamily.</text>
</comment>
<dbReference type="RefSeq" id="WP_086593281.1">
    <property type="nucleotide sequence ID" value="NZ_MTSE01000003.1"/>
</dbReference>
<feature type="domain" description="Thioredoxin" evidence="6">
    <location>
        <begin position="3"/>
        <end position="176"/>
    </location>
</feature>
<dbReference type="OrthoDB" id="9812811at2"/>
<dbReference type="PANTHER" id="PTHR10681">
    <property type="entry name" value="THIOREDOXIN PEROXIDASE"/>
    <property type="match status" value="1"/>
</dbReference>
<dbReference type="Pfam" id="PF00578">
    <property type="entry name" value="AhpC-TSA"/>
    <property type="match status" value="1"/>
</dbReference>
<dbReference type="InterPro" id="IPR013766">
    <property type="entry name" value="Thioredoxin_domain"/>
</dbReference>